<dbReference type="RefSeq" id="WP_059023676.1">
    <property type="nucleotide sequence ID" value="NZ_LN609302.1"/>
</dbReference>
<dbReference type="STRING" id="431306.AGA_1588"/>
<dbReference type="EMBL" id="LN609302">
    <property type="protein sequence ID" value="CEF55739.1"/>
    <property type="molecule type" value="Genomic_DNA"/>
</dbReference>
<dbReference type="UniPathway" id="UPA00538">
    <property type="reaction ID" value="UER00592"/>
</dbReference>
<reference evidence="12 14" key="3">
    <citation type="journal article" date="2020" name="Int. J. Syst. Evol. Microbiol.">
        <title>Novel acetic acid bacteria from cider fermentations: Acetobacter conturbans sp. nov. and Acetobacter fallax sp. nov.</title>
        <authorList>
            <person name="Sombolestani A.S."/>
            <person name="Cleenwerck I."/>
            <person name="Cnockaert M."/>
            <person name="Borremans W."/>
            <person name="Wieme A.D."/>
            <person name="De Vuyst L."/>
            <person name="Vandamme P."/>
        </authorList>
    </citation>
    <scope>NUCLEOTIDE SEQUENCE [LARGE SCALE GENOMIC DNA]</scope>
    <source>
        <strain evidence="12 14">LMG 23848</strain>
    </source>
</reference>
<dbReference type="NCBIfam" id="NF010921">
    <property type="entry name" value="PRK14341.1"/>
    <property type="match status" value="1"/>
</dbReference>
<keyword evidence="14" id="KW-1185">Reference proteome</keyword>
<comment type="similarity">
    <text evidence="5 6">Belongs to the LipB family.</text>
</comment>
<evidence type="ECO:0000256" key="1">
    <source>
        <dbReference type="ARBA" id="ARBA00004821"/>
    </source>
</evidence>
<organism evidence="11 13">
    <name type="scientific">Acetobacter ghanensis</name>
    <dbReference type="NCBI Taxonomy" id="431306"/>
    <lineage>
        <taxon>Bacteria</taxon>
        <taxon>Pseudomonadati</taxon>
        <taxon>Pseudomonadota</taxon>
        <taxon>Alphaproteobacteria</taxon>
        <taxon>Acetobacterales</taxon>
        <taxon>Acetobacteraceae</taxon>
        <taxon>Acetobacter</taxon>
    </lineage>
</organism>
<dbReference type="GO" id="GO:0009249">
    <property type="term" value="P:protein lipoylation"/>
    <property type="evidence" value="ECO:0007669"/>
    <property type="project" value="InterPro"/>
</dbReference>
<dbReference type="PROSITE" id="PS51733">
    <property type="entry name" value="BPL_LPL_CATALYTIC"/>
    <property type="match status" value="1"/>
</dbReference>
<reference evidence="11" key="2">
    <citation type="submission" date="2014-09" db="EMBL/GenBank/DDBJ databases">
        <authorList>
            <person name="Magalhaes I.L.F."/>
            <person name="Oliveira U."/>
            <person name="Santos F.R."/>
            <person name="Vidigal T.H.D.A."/>
            <person name="Brescovit A.D."/>
            <person name="Santos A.J."/>
        </authorList>
    </citation>
    <scope>NUCLEOTIDE SEQUENCE</scope>
    <source>
        <strain evidence="11">LMG 23848T</strain>
    </source>
</reference>
<evidence type="ECO:0000256" key="8">
    <source>
        <dbReference type="PIRSR" id="PIRSR016262-2"/>
    </source>
</evidence>
<comment type="pathway">
    <text evidence="1 5 6">Protein modification; protein lipoylation via endogenous pathway; protein N(6)-(lipoyl)lysine from octanoyl-[acyl-carrier-protein]: step 1/2.</text>
</comment>
<evidence type="ECO:0000256" key="7">
    <source>
        <dbReference type="PIRSR" id="PIRSR016262-1"/>
    </source>
</evidence>
<comment type="miscellaneous">
    <text evidence="5">In the reaction, the free carboxyl group of octanoic acid is attached via an amide linkage to the epsilon-amino group of a specific lysine residue of lipoyl domains of lipoate-dependent enzymes.</text>
</comment>
<evidence type="ECO:0000256" key="5">
    <source>
        <dbReference type="HAMAP-Rule" id="MF_00013"/>
    </source>
</evidence>
<dbReference type="AlphaFoldDB" id="A0A0U5F776"/>
<evidence type="ECO:0000256" key="3">
    <source>
        <dbReference type="ARBA" id="ARBA00023315"/>
    </source>
</evidence>
<evidence type="ECO:0000313" key="11">
    <source>
        <dbReference type="EMBL" id="CEF55739.1"/>
    </source>
</evidence>
<keyword evidence="5" id="KW-0963">Cytoplasm</keyword>
<accession>A0A0U5F776</accession>
<dbReference type="PANTHER" id="PTHR10993:SF7">
    <property type="entry name" value="LIPOYLTRANSFERASE 2, MITOCHONDRIAL-RELATED"/>
    <property type="match status" value="1"/>
</dbReference>
<evidence type="ECO:0000256" key="9">
    <source>
        <dbReference type="PIRSR" id="PIRSR016262-3"/>
    </source>
</evidence>
<comment type="function">
    <text evidence="4 5 6">Catalyzes the transfer of endogenously produced octanoic acid from octanoyl-acyl-carrier-protein onto the lipoyl domains of lipoate-dependent enzymes. Lipoyl-ACP can also act as a substrate although octanoyl-ACP is likely to be the physiological substrate.</text>
</comment>
<evidence type="ECO:0000256" key="6">
    <source>
        <dbReference type="PIRNR" id="PIRNR016262"/>
    </source>
</evidence>
<dbReference type="SUPFAM" id="SSF55681">
    <property type="entry name" value="Class II aaRS and biotin synthetases"/>
    <property type="match status" value="1"/>
</dbReference>
<reference evidence="13" key="1">
    <citation type="submission" date="2014-09" db="EMBL/GenBank/DDBJ databases">
        <authorList>
            <person name="Illeghems K.G."/>
        </authorList>
    </citation>
    <scope>NUCLEOTIDE SEQUENCE [LARGE SCALE GENOMIC DNA]</scope>
    <source>
        <strain evidence="13">LMG 23848T</strain>
    </source>
</reference>
<dbReference type="CDD" id="cd16444">
    <property type="entry name" value="LipB"/>
    <property type="match status" value="1"/>
</dbReference>
<sequence>MTKEQILWEISKKLVPYPLALSRMEQIAKAIRAGESAERVWLLEHPPLYTSGTSARAEDLFNPAGYPTYHAGRGGQWTYHGPGQRTAYVMLDLQRAHGNTPARDLRAYVQALETWIITALASFGLKGEVREGRVGVWITNPHTGQEEKIAAIGVRVSRWVSWHGVAINLAPALPDFDGIVPCGIREYGVTSFEKLGVKATMQDLDQALMAAWHTVFGSTPAPVNTVDVTQGPVEFA</sequence>
<dbReference type="Gene3D" id="3.30.930.10">
    <property type="entry name" value="Bira Bifunctional Protein, Domain 2"/>
    <property type="match status" value="1"/>
</dbReference>
<feature type="domain" description="BPL/LPL catalytic" evidence="10">
    <location>
        <begin position="34"/>
        <end position="220"/>
    </location>
</feature>
<evidence type="ECO:0000313" key="12">
    <source>
        <dbReference type="EMBL" id="NHO38280.1"/>
    </source>
</evidence>
<keyword evidence="3 5" id="KW-0012">Acyltransferase</keyword>
<comment type="catalytic activity">
    <reaction evidence="5 6">
        <text>octanoyl-[ACP] + L-lysyl-[protein] = N(6)-octanoyl-L-lysyl-[protein] + holo-[ACP] + H(+)</text>
        <dbReference type="Rhea" id="RHEA:17665"/>
        <dbReference type="Rhea" id="RHEA-COMP:9636"/>
        <dbReference type="Rhea" id="RHEA-COMP:9685"/>
        <dbReference type="Rhea" id="RHEA-COMP:9752"/>
        <dbReference type="Rhea" id="RHEA-COMP:9928"/>
        <dbReference type="ChEBI" id="CHEBI:15378"/>
        <dbReference type="ChEBI" id="CHEBI:29969"/>
        <dbReference type="ChEBI" id="CHEBI:64479"/>
        <dbReference type="ChEBI" id="CHEBI:78463"/>
        <dbReference type="ChEBI" id="CHEBI:78809"/>
        <dbReference type="EC" id="2.3.1.181"/>
    </reaction>
</comment>
<dbReference type="GO" id="GO:0033819">
    <property type="term" value="F:lipoyl(octanoyl) transferase activity"/>
    <property type="evidence" value="ECO:0007669"/>
    <property type="project" value="UniProtKB-EC"/>
</dbReference>
<evidence type="ECO:0000259" key="10">
    <source>
        <dbReference type="PROSITE" id="PS51733"/>
    </source>
</evidence>
<protein>
    <recommendedName>
        <fullName evidence="5 6">Octanoyltransferase</fullName>
        <ecNumber evidence="5 6">2.3.1.181</ecNumber>
    </recommendedName>
    <alternativeName>
        <fullName evidence="5">Lipoate-protein ligase B</fullName>
    </alternativeName>
    <alternativeName>
        <fullName evidence="5">Lipoyl/octanoyl transferase</fullName>
    </alternativeName>
    <alternativeName>
        <fullName evidence="5">Octanoyl-[acyl-carrier-protein]-protein N-octanoyltransferase</fullName>
    </alternativeName>
</protein>
<evidence type="ECO:0000256" key="2">
    <source>
        <dbReference type="ARBA" id="ARBA00022679"/>
    </source>
</evidence>
<dbReference type="InterPro" id="IPR000544">
    <property type="entry name" value="Octanoyltransferase"/>
</dbReference>
<dbReference type="InterPro" id="IPR045864">
    <property type="entry name" value="aa-tRNA-synth_II/BPL/LPL"/>
</dbReference>
<dbReference type="OrthoDB" id="9787061at2"/>
<name>A0A0U5F776_9PROT</name>
<dbReference type="PROSITE" id="PS01313">
    <property type="entry name" value="LIPB"/>
    <property type="match status" value="1"/>
</dbReference>
<feature type="site" description="Lowers pKa of active site Cys" evidence="5 9">
    <location>
        <position position="148"/>
    </location>
</feature>
<dbReference type="Proteomes" id="UP000657200">
    <property type="component" value="Unassembled WGS sequence"/>
</dbReference>
<dbReference type="InterPro" id="IPR020605">
    <property type="entry name" value="Octanoyltransferase_CS"/>
</dbReference>
<dbReference type="NCBIfam" id="TIGR00214">
    <property type="entry name" value="lipB"/>
    <property type="match status" value="1"/>
</dbReference>
<feature type="active site" description="Acyl-thioester intermediate" evidence="5 7">
    <location>
        <position position="182"/>
    </location>
</feature>
<proteinExistence type="inferred from homology"/>
<dbReference type="NCBIfam" id="NF010925">
    <property type="entry name" value="PRK14345.1"/>
    <property type="match status" value="1"/>
</dbReference>
<evidence type="ECO:0000313" key="13">
    <source>
        <dbReference type="Proteomes" id="UP000068250"/>
    </source>
</evidence>
<dbReference type="PANTHER" id="PTHR10993">
    <property type="entry name" value="OCTANOYLTRANSFERASE"/>
    <property type="match status" value="1"/>
</dbReference>
<dbReference type="InterPro" id="IPR004143">
    <property type="entry name" value="BPL_LPL_catalytic"/>
</dbReference>
<comment type="subcellular location">
    <subcellularLocation>
        <location evidence="5">Cytoplasm</location>
    </subcellularLocation>
</comment>
<feature type="binding site" evidence="5 8">
    <location>
        <begin position="73"/>
        <end position="80"/>
    </location>
    <ligand>
        <name>substrate</name>
    </ligand>
</feature>
<dbReference type="Proteomes" id="UP000068250">
    <property type="component" value="Chromosome I"/>
</dbReference>
<feature type="binding site" evidence="5 8">
    <location>
        <begin position="151"/>
        <end position="153"/>
    </location>
    <ligand>
        <name>substrate</name>
    </ligand>
</feature>
<dbReference type="PATRIC" id="fig|431306.5.peg.1615"/>
<dbReference type="PIRSF" id="PIRSF016262">
    <property type="entry name" value="LPLase"/>
    <property type="match status" value="1"/>
</dbReference>
<dbReference type="EMBL" id="WOTE01000001">
    <property type="protein sequence ID" value="NHO38280.1"/>
    <property type="molecule type" value="Genomic_DNA"/>
</dbReference>
<dbReference type="HAMAP" id="MF_00013">
    <property type="entry name" value="LipB"/>
    <property type="match status" value="1"/>
</dbReference>
<dbReference type="GO" id="GO:0005737">
    <property type="term" value="C:cytoplasm"/>
    <property type="evidence" value="ECO:0007669"/>
    <property type="project" value="UniProtKB-SubCell"/>
</dbReference>
<feature type="binding site" evidence="5 8">
    <location>
        <begin position="164"/>
        <end position="166"/>
    </location>
    <ligand>
        <name>substrate</name>
    </ligand>
</feature>
<keyword evidence="2 5" id="KW-0808">Transferase</keyword>
<evidence type="ECO:0000313" key="14">
    <source>
        <dbReference type="Proteomes" id="UP000657200"/>
    </source>
</evidence>
<evidence type="ECO:0000256" key="4">
    <source>
        <dbReference type="ARBA" id="ARBA00024732"/>
    </source>
</evidence>
<dbReference type="Pfam" id="PF21948">
    <property type="entry name" value="LplA-B_cat"/>
    <property type="match status" value="1"/>
</dbReference>
<gene>
    <name evidence="5 11" type="primary">lipB</name>
    <name evidence="11" type="ORF">AGA_1588</name>
    <name evidence="12" type="ORF">GOB80_01055</name>
</gene>
<dbReference type="EC" id="2.3.1.181" evidence="5 6"/>